<gene>
    <name evidence="1" type="ORF">HID58_094823</name>
</gene>
<comment type="caution">
    <text evidence="1">The sequence shown here is derived from an EMBL/GenBank/DDBJ whole genome shotgun (WGS) entry which is preliminary data.</text>
</comment>
<dbReference type="EMBL" id="JAGKQM010001796">
    <property type="protein sequence ID" value="KAH0851305.1"/>
    <property type="molecule type" value="Genomic_DNA"/>
</dbReference>
<evidence type="ECO:0000313" key="2">
    <source>
        <dbReference type="Proteomes" id="UP000824890"/>
    </source>
</evidence>
<accession>A0ABQ7X5U7</accession>
<protein>
    <submittedName>
        <fullName evidence="1">Uncharacterized protein</fullName>
    </submittedName>
</protein>
<organism evidence="1 2">
    <name type="scientific">Brassica napus</name>
    <name type="common">Rape</name>
    <dbReference type="NCBI Taxonomy" id="3708"/>
    <lineage>
        <taxon>Eukaryota</taxon>
        <taxon>Viridiplantae</taxon>
        <taxon>Streptophyta</taxon>
        <taxon>Embryophyta</taxon>
        <taxon>Tracheophyta</taxon>
        <taxon>Spermatophyta</taxon>
        <taxon>Magnoliopsida</taxon>
        <taxon>eudicotyledons</taxon>
        <taxon>Gunneridae</taxon>
        <taxon>Pentapetalae</taxon>
        <taxon>rosids</taxon>
        <taxon>malvids</taxon>
        <taxon>Brassicales</taxon>
        <taxon>Brassicaceae</taxon>
        <taxon>Brassiceae</taxon>
        <taxon>Brassica</taxon>
    </lineage>
</organism>
<keyword evidence="2" id="KW-1185">Reference proteome</keyword>
<sequence>MIISSKIAPRFADFVLSPFLSLFSHLVAPFIDARFSGGSFSPYLLLQVISTLKLELLFFGGRLPFSLPQVCGVSVWSFGVFYLELCARNFY</sequence>
<proteinExistence type="predicted"/>
<reference evidence="1 2" key="1">
    <citation type="submission" date="2021-05" db="EMBL/GenBank/DDBJ databases">
        <title>Genome Assembly of Synthetic Allotetraploid Brassica napus Reveals Homoeologous Exchanges between Subgenomes.</title>
        <authorList>
            <person name="Davis J.T."/>
        </authorList>
    </citation>
    <scope>NUCLEOTIDE SEQUENCE [LARGE SCALE GENOMIC DNA]</scope>
    <source>
        <strain evidence="2">cv. Da-Ae</strain>
        <tissue evidence="1">Seedling</tissue>
    </source>
</reference>
<dbReference type="Proteomes" id="UP000824890">
    <property type="component" value="Unassembled WGS sequence"/>
</dbReference>
<evidence type="ECO:0000313" key="1">
    <source>
        <dbReference type="EMBL" id="KAH0851305.1"/>
    </source>
</evidence>
<name>A0ABQ7X5U7_BRANA</name>